<evidence type="ECO:0000313" key="4">
    <source>
        <dbReference type="EMBL" id="KRU12930.1"/>
    </source>
</evidence>
<dbReference type="CDD" id="cd06259">
    <property type="entry name" value="YdcF-like"/>
    <property type="match status" value="1"/>
</dbReference>
<organism evidence="3 6">
    <name type="scientific">Clostridium pasteurianum DSM 525 = ATCC 6013</name>
    <dbReference type="NCBI Taxonomy" id="1262449"/>
    <lineage>
        <taxon>Bacteria</taxon>
        <taxon>Bacillati</taxon>
        <taxon>Bacillota</taxon>
        <taxon>Clostridia</taxon>
        <taxon>Eubacteriales</taxon>
        <taxon>Clostridiaceae</taxon>
        <taxon>Clostridium</taxon>
    </lineage>
</organism>
<proteinExistence type="predicted"/>
<dbReference type="Proteomes" id="UP000030905">
    <property type="component" value="Chromosome"/>
</dbReference>
<dbReference type="EMBL" id="CP009268">
    <property type="protein sequence ID" value="AJA51062.1"/>
    <property type="molecule type" value="Genomic_DNA"/>
</dbReference>
<evidence type="ECO:0000256" key="1">
    <source>
        <dbReference type="SAM" id="Phobius"/>
    </source>
</evidence>
<feature type="transmembrane region" description="Helical" evidence="1">
    <location>
        <begin position="6"/>
        <end position="25"/>
    </location>
</feature>
<dbReference type="RefSeq" id="WP_003444805.1">
    <property type="nucleotide sequence ID" value="NZ_CP009267.1"/>
</dbReference>
<dbReference type="InterPro" id="IPR014729">
    <property type="entry name" value="Rossmann-like_a/b/a_fold"/>
</dbReference>
<dbReference type="PANTHER" id="PTHR30336:SF20">
    <property type="entry name" value="DUF218 DOMAIN-CONTAINING PROTEIN"/>
    <property type="match status" value="1"/>
</dbReference>
<accession>A0A0H3J139</accession>
<dbReference type="InterPro" id="IPR051599">
    <property type="entry name" value="Cell_Envelope_Assoc"/>
</dbReference>
<dbReference type="AlphaFoldDB" id="A0A0H3J139"/>
<dbReference type="KEGG" id="cpae:CPAST_c09740"/>
<keyword evidence="1" id="KW-1133">Transmembrane helix</keyword>
<reference evidence="3 6" key="1">
    <citation type="journal article" date="2015" name="Genome Announc.">
        <title>Complete Genome Sequence of the Nitrogen-Fixing and Solvent-Producing Clostridium pasteurianum DSM 525.</title>
        <authorList>
            <person name="Poehlein A."/>
            <person name="Grosse-Honebrink A."/>
            <person name="Zhang Y."/>
            <person name="Minton N.P."/>
            <person name="Daniel R."/>
        </authorList>
    </citation>
    <scope>NUCLEOTIDE SEQUENCE [LARGE SCALE GENOMIC DNA]</scope>
    <source>
        <strain evidence="3">DSM 525</strain>
        <strain evidence="6">DSM 525 / ATCC 6013</strain>
    </source>
</reference>
<evidence type="ECO:0000313" key="5">
    <source>
        <dbReference type="Proteomes" id="UP000028042"/>
    </source>
</evidence>
<dbReference type="KEGG" id="cpat:CLPA_c09740"/>
<reference evidence="4" key="2">
    <citation type="submission" date="2015-10" db="EMBL/GenBank/DDBJ databases">
        <title>Improved Draft Genome Sequence of Clostridium pasteurianum Strain ATCC 6013 (DSM 525) Using a Hybrid Next-Generation Sequencing Approach.</title>
        <authorList>
            <person name="Pyne M.E."/>
            <person name="Utturkar S.M."/>
            <person name="Brown S.D."/>
            <person name="Moo-Young M."/>
            <person name="Chung D.A."/>
            <person name="Chou P.C."/>
        </authorList>
    </citation>
    <scope>NUCLEOTIDE SEQUENCE</scope>
    <source>
        <strain evidence="4">ATCC 6013</strain>
    </source>
</reference>
<reference evidence="4 5" key="3">
    <citation type="journal article" name="Genome Announc.">
        <title>Improved Draft Genome Sequence of Clostridium pasteurianum Strain ATCC 6013 (DSM 525) Using a Hybrid Next-Generation Sequencing Approach.</title>
        <authorList>
            <person name="Pyne M.E."/>
            <person name="Utturkar S."/>
            <person name="Brown S.D."/>
            <person name="Moo-Young M."/>
            <person name="Chung D.A."/>
            <person name="Chou C.P."/>
        </authorList>
    </citation>
    <scope>NUCLEOTIDE SEQUENCE [LARGE SCALE GENOMIC DNA]</scope>
    <source>
        <strain evidence="4 5">ATCC 6013</strain>
    </source>
</reference>
<dbReference type="PANTHER" id="PTHR30336">
    <property type="entry name" value="INNER MEMBRANE PROTEIN, PROBABLE PERMEASE"/>
    <property type="match status" value="1"/>
</dbReference>
<dbReference type="eggNOG" id="COG1434">
    <property type="taxonomic scope" value="Bacteria"/>
</dbReference>
<dbReference type="GeneID" id="93073172"/>
<keyword evidence="6" id="KW-1185">Reference proteome</keyword>
<dbReference type="EMBL" id="JPGY02000001">
    <property type="protein sequence ID" value="KRU12930.1"/>
    <property type="molecule type" value="Genomic_DNA"/>
</dbReference>
<dbReference type="Pfam" id="PF02698">
    <property type="entry name" value="DUF218"/>
    <property type="match status" value="1"/>
</dbReference>
<evidence type="ECO:0000313" key="6">
    <source>
        <dbReference type="Proteomes" id="UP000030905"/>
    </source>
</evidence>
<name>A0A0H3J139_CLOPA</name>
<sequence length="193" mass="22426">MLIIVIVILFFILLVFINLFPLLFYKKPLIELKQDKFDSIIILGYPATKDGRPSPIMRERVIKAVELFNKGYAKYIICSGGSVHNKYREADIMINLAESLGVPESSLIKEDKSINTYGNIINSIAIMKKRKWLSAIVVTSPWHLKRSNYLLSKFDITYAMKKSAYPKEFSILFIMVIYLFENYTMTKNKIIFY</sequence>
<dbReference type="Gene3D" id="3.40.50.620">
    <property type="entry name" value="HUPs"/>
    <property type="match status" value="1"/>
</dbReference>
<keyword evidence="1" id="KW-0472">Membrane</keyword>
<evidence type="ECO:0000259" key="2">
    <source>
        <dbReference type="Pfam" id="PF02698"/>
    </source>
</evidence>
<evidence type="ECO:0000313" key="3">
    <source>
        <dbReference type="EMBL" id="AJA51062.1"/>
    </source>
</evidence>
<feature type="domain" description="DUF218" evidence="2">
    <location>
        <begin position="38"/>
        <end position="160"/>
    </location>
</feature>
<protein>
    <submittedName>
        <fullName evidence="3">DUF218 domain-containing protein</fullName>
    </submittedName>
</protein>
<dbReference type="Proteomes" id="UP000028042">
    <property type="component" value="Unassembled WGS sequence"/>
</dbReference>
<dbReference type="PATRIC" id="fig|1262449.3.peg.1995"/>
<keyword evidence="1" id="KW-0812">Transmembrane</keyword>
<dbReference type="InterPro" id="IPR003848">
    <property type="entry name" value="DUF218"/>
</dbReference>
<dbReference type="GO" id="GO:0005886">
    <property type="term" value="C:plasma membrane"/>
    <property type="evidence" value="ECO:0007669"/>
    <property type="project" value="TreeGrafter"/>
</dbReference>
<gene>
    <name evidence="3" type="ORF">CLPA_c09740</name>
    <name evidence="4" type="ORF">CP6013_02178</name>
</gene>